<feature type="transmembrane region" description="Helical" evidence="1">
    <location>
        <begin position="61"/>
        <end position="86"/>
    </location>
</feature>
<dbReference type="InterPro" id="IPR035919">
    <property type="entry name" value="EAL_sf"/>
</dbReference>
<dbReference type="InterPro" id="IPR029787">
    <property type="entry name" value="Nucleotide_cyclase"/>
</dbReference>
<dbReference type="FunFam" id="3.30.70.270:FF:000001">
    <property type="entry name" value="Diguanylate cyclase domain protein"/>
    <property type="match status" value="1"/>
</dbReference>
<feature type="transmembrane region" description="Helical" evidence="1">
    <location>
        <begin position="226"/>
        <end position="251"/>
    </location>
</feature>
<name>A0A1M5U860_9BRAD</name>
<evidence type="ECO:0000313" key="5">
    <source>
        <dbReference type="EMBL" id="SHH59139.1"/>
    </source>
</evidence>
<feature type="domain" description="EAL" evidence="2">
    <location>
        <begin position="548"/>
        <end position="798"/>
    </location>
</feature>
<dbReference type="InterPro" id="IPR005330">
    <property type="entry name" value="MHYT_dom"/>
</dbReference>
<feature type="transmembrane region" description="Helical" evidence="1">
    <location>
        <begin position="192"/>
        <end position="214"/>
    </location>
</feature>
<protein>
    <submittedName>
        <fullName evidence="5">PAS domain S-box-containing protein/diguanylate cyclase (GGDEF) domain-containing protein</fullName>
    </submittedName>
</protein>
<evidence type="ECO:0000313" key="6">
    <source>
        <dbReference type="Proteomes" id="UP000190675"/>
    </source>
</evidence>
<dbReference type="SUPFAM" id="SSF141868">
    <property type="entry name" value="EAL domain-like"/>
    <property type="match status" value="1"/>
</dbReference>
<dbReference type="GO" id="GO:0003824">
    <property type="term" value="F:catalytic activity"/>
    <property type="evidence" value="ECO:0007669"/>
    <property type="project" value="UniProtKB-ARBA"/>
</dbReference>
<feature type="domain" description="GGDEF" evidence="3">
    <location>
        <begin position="407"/>
        <end position="539"/>
    </location>
</feature>
<dbReference type="AlphaFoldDB" id="A0A1M5U860"/>
<sequence>MPAIAVFPPLSGYQMLKIYTCIATAHDLRLVGLAALVCVLASFAAINLLRHARKFRGHMRNVWLTVSAISTGFGIWATHFIAMLAFTPGIPSGYNILLTVLSLIAAILLTGAGLAVSLTPNWRHGPWVGGAIVAGGIAAMHYTGMAAFEIAGIILWDPVLVTASIALGAVIGAVALPVGLHGKKLKWRIGGALLLTLAICSHHFTAMGAVSIIPDPAIEVSPSALPAGWLAAGVAIASLAILGLAFAGVVLDIRDHRRSELEVERMRDLANASVEGLLVCDGEVIVSINTSFASLAGLSAANLVGAKLERCFPNPVARAELLSGSSEPVETELRHLDGLMTPVELILRPIIFAGRPHHVVAVRDLQSRKEAEKHIRYLAHHDALTSLPNRSHFNARLDQELALTNGNSFAVLCLDLDRFKEVNDLFGHAAGDVVLQTVASRVKALLSGRQMMARLGGDEFAVLMPGITNPGAAGRLAESILEALRATSKTPEANSISTSIGIALYPDDATDSQSLLTHADTALYRAKSEGRNTYRFFEAEMGAEVRERRMLEHDLRHAIARDELRLVYQPQKEIRSGTTIGFEALLRWKHPTRGDVSPVVFIPIAEESGAIMEIGDWVLKTACREAATWTRPLMIAVNVSVAQLYNDSFVAELHQILLETGLPPRRLEIEITETALVRDFNRALTTLRQIKALGIRIAMDDFGTGYSSLSNLRAFPFDKIKIDGSFIKSVNSNGQAATIVRAVLGLGRGLGLPVLAEGVETDAELQFLREELCDEVQGYLLGRPAAISSFRRFTDADISSDVSDDVSLSHARSA</sequence>
<proteinExistence type="predicted"/>
<feature type="domain" description="MHYT" evidence="4">
    <location>
        <begin position="26"/>
        <end position="213"/>
    </location>
</feature>
<dbReference type="SUPFAM" id="SSF55073">
    <property type="entry name" value="Nucleotide cyclase"/>
    <property type="match status" value="1"/>
</dbReference>
<dbReference type="InterPro" id="IPR001633">
    <property type="entry name" value="EAL_dom"/>
</dbReference>
<dbReference type="InterPro" id="IPR052155">
    <property type="entry name" value="Biofilm_reg_signaling"/>
</dbReference>
<dbReference type="EMBL" id="LT670818">
    <property type="protein sequence ID" value="SHH59139.1"/>
    <property type="molecule type" value="Genomic_DNA"/>
</dbReference>
<evidence type="ECO:0000259" key="2">
    <source>
        <dbReference type="PROSITE" id="PS50883"/>
    </source>
</evidence>
<dbReference type="SUPFAM" id="SSF55785">
    <property type="entry name" value="PYP-like sensor domain (PAS domain)"/>
    <property type="match status" value="1"/>
</dbReference>
<dbReference type="PROSITE" id="PS50924">
    <property type="entry name" value="MHYT"/>
    <property type="match status" value="1"/>
</dbReference>
<dbReference type="NCBIfam" id="TIGR00254">
    <property type="entry name" value="GGDEF"/>
    <property type="match status" value="1"/>
</dbReference>
<dbReference type="InterPro" id="IPR000014">
    <property type="entry name" value="PAS"/>
</dbReference>
<dbReference type="InterPro" id="IPR043128">
    <property type="entry name" value="Rev_trsase/Diguanyl_cyclase"/>
</dbReference>
<dbReference type="InterPro" id="IPR035965">
    <property type="entry name" value="PAS-like_dom_sf"/>
</dbReference>
<dbReference type="SMART" id="SM00052">
    <property type="entry name" value="EAL"/>
    <property type="match status" value="1"/>
</dbReference>
<dbReference type="Pfam" id="PF03707">
    <property type="entry name" value="MHYT"/>
    <property type="match status" value="2"/>
</dbReference>
<dbReference type="Pfam" id="PF00563">
    <property type="entry name" value="EAL"/>
    <property type="match status" value="1"/>
</dbReference>
<dbReference type="Proteomes" id="UP000190675">
    <property type="component" value="Chromosome I"/>
</dbReference>
<evidence type="ECO:0000259" key="3">
    <source>
        <dbReference type="PROSITE" id="PS50887"/>
    </source>
</evidence>
<accession>A0A1M5U860</accession>
<dbReference type="NCBIfam" id="TIGR00229">
    <property type="entry name" value="sensory_box"/>
    <property type="match status" value="1"/>
</dbReference>
<dbReference type="PROSITE" id="PS50887">
    <property type="entry name" value="GGDEF"/>
    <property type="match status" value="1"/>
</dbReference>
<keyword evidence="1" id="KW-0472">Membrane</keyword>
<dbReference type="Gene3D" id="3.30.70.270">
    <property type="match status" value="1"/>
</dbReference>
<dbReference type="PROSITE" id="PS50883">
    <property type="entry name" value="EAL"/>
    <property type="match status" value="1"/>
</dbReference>
<evidence type="ECO:0000256" key="1">
    <source>
        <dbReference type="PROSITE-ProRule" id="PRU00244"/>
    </source>
</evidence>
<dbReference type="GO" id="GO:0016020">
    <property type="term" value="C:membrane"/>
    <property type="evidence" value="ECO:0007669"/>
    <property type="project" value="UniProtKB-UniRule"/>
</dbReference>
<feature type="transmembrane region" description="Helical" evidence="1">
    <location>
        <begin position="92"/>
        <end position="116"/>
    </location>
</feature>
<feature type="transmembrane region" description="Helical" evidence="1">
    <location>
        <begin position="128"/>
        <end position="154"/>
    </location>
</feature>
<evidence type="ECO:0000259" key="4">
    <source>
        <dbReference type="PROSITE" id="PS50924"/>
    </source>
</evidence>
<gene>
    <name evidence="5" type="ORF">SAMN05444169_8233</name>
</gene>
<reference evidence="5 6" key="1">
    <citation type="submission" date="2016-11" db="EMBL/GenBank/DDBJ databases">
        <authorList>
            <person name="Jaros S."/>
            <person name="Januszkiewicz K."/>
            <person name="Wedrychowicz H."/>
        </authorList>
    </citation>
    <scope>NUCLEOTIDE SEQUENCE [LARGE SCALE GENOMIC DNA]</scope>
    <source>
        <strain evidence="5 6">GAS242</strain>
    </source>
</reference>
<dbReference type="InterPro" id="IPR000160">
    <property type="entry name" value="GGDEF_dom"/>
</dbReference>
<dbReference type="CDD" id="cd01949">
    <property type="entry name" value="GGDEF"/>
    <property type="match status" value="1"/>
</dbReference>
<feature type="transmembrane region" description="Helical" evidence="1">
    <location>
        <begin position="160"/>
        <end position="180"/>
    </location>
</feature>
<dbReference type="CDD" id="cd01948">
    <property type="entry name" value="EAL"/>
    <property type="match status" value="1"/>
</dbReference>
<dbReference type="Gene3D" id="3.30.450.20">
    <property type="entry name" value="PAS domain"/>
    <property type="match status" value="1"/>
</dbReference>
<dbReference type="SMART" id="SM00267">
    <property type="entry name" value="GGDEF"/>
    <property type="match status" value="1"/>
</dbReference>
<dbReference type="Gene3D" id="3.20.20.450">
    <property type="entry name" value="EAL domain"/>
    <property type="match status" value="1"/>
</dbReference>
<dbReference type="PANTHER" id="PTHR44757:SF2">
    <property type="entry name" value="BIOFILM ARCHITECTURE MAINTENANCE PROTEIN MBAA"/>
    <property type="match status" value="1"/>
</dbReference>
<organism evidence="5 6">
    <name type="scientific">Bradyrhizobium erythrophlei</name>
    <dbReference type="NCBI Taxonomy" id="1437360"/>
    <lineage>
        <taxon>Bacteria</taxon>
        <taxon>Pseudomonadati</taxon>
        <taxon>Pseudomonadota</taxon>
        <taxon>Alphaproteobacteria</taxon>
        <taxon>Hyphomicrobiales</taxon>
        <taxon>Nitrobacteraceae</taxon>
        <taxon>Bradyrhizobium</taxon>
    </lineage>
</organism>
<keyword evidence="1" id="KW-0812">Transmembrane</keyword>
<dbReference type="Pfam" id="PF13188">
    <property type="entry name" value="PAS_8"/>
    <property type="match status" value="1"/>
</dbReference>
<keyword evidence="1" id="KW-1133">Transmembrane helix</keyword>
<dbReference type="Pfam" id="PF00990">
    <property type="entry name" value="GGDEF"/>
    <property type="match status" value="1"/>
</dbReference>
<feature type="transmembrane region" description="Helical" evidence="1">
    <location>
        <begin position="30"/>
        <end position="49"/>
    </location>
</feature>
<dbReference type="PANTHER" id="PTHR44757">
    <property type="entry name" value="DIGUANYLATE CYCLASE DGCP"/>
    <property type="match status" value="1"/>
</dbReference>